<accession>E3LL64</accession>
<protein>
    <recommendedName>
        <fullName evidence="2">ShKT domain-containing protein</fullName>
    </recommendedName>
</protein>
<feature type="domain" description="ShKT" evidence="2">
    <location>
        <begin position="131"/>
        <end position="171"/>
    </location>
</feature>
<dbReference type="SMART" id="SM00254">
    <property type="entry name" value="ShKT"/>
    <property type="match status" value="4"/>
</dbReference>
<dbReference type="PROSITE" id="PS51670">
    <property type="entry name" value="SHKT"/>
    <property type="match status" value="2"/>
</dbReference>
<dbReference type="InParanoid" id="E3LL64"/>
<dbReference type="InterPro" id="IPR003582">
    <property type="entry name" value="ShKT_dom"/>
</dbReference>
<evidence type="ECO:0000313" key="4">
    <source>
        <dbReference type="Proteomes" id="UP000008281"/>
    </source>
</evidence>
<dbReference type="Pfam" id="PF01549">
    <property type="entry name" value="ShK"/>
    <property type="match status" value="4"/>
</dbReference>
<evidence type="ECO:0000313" key="3">
    <source>
        <dbReference type="EMBL" id="EFP00324.1"/>
    </source>
</evidence>
<feature type="domain" description="ShKT" evidence="2">
    <location>
        <begin position="225"/>
        <end position="266"/>
    </location>
</feature>
<dbReference type="STRING" id="31234.E3LL64"/>
<dbReference type="AlphaFoldDB" id="E3LL64"/>
<keyword evidence="4" id="KW-1185">Reference proteome</keyword>
<proteinExistence type="predicted"/>
<dbReference type="OrthoDB" id="5813795at2759"/>
<reference evidence="3" key="1">
    <citation type="submission" date="2007-07" db="EMBL/GenBank/DDBJ databases">
        <title>PCAP assembly of the Caenorhabditis remanei genome.</title>
        <authorList>
            <consortium name="The Caenorhabditis remanei Sequencing Consortium"/>
            <person name="Wilson R.K."/>
        </authorList>
    </citation>
    <scope>NUCLEOTIDE SEQUENCE [LARGE SCALE GENOMIC DNA]</scope>
    <source>
        <strain evidence="3">PB4641</strain>
    </source>
</reference>
<dbReference type="OMA" id="YCCQTSA"/>
<dbReference type="PANTHER" id="PTHR21724">
    <property type="entry name" value="SHKT DOMAIN-CONTAINING PROTEIN"/>
    <property type="match status" value="1"/>
</dbReference>
<dbReference type="EMBL" id="DS268410">
    <property type="protein sequence ID" value="EFP00324.1"/>
    <property type="molecule type" value="Genomic_DNA"/>
</dbReference>
<evidence type="ECO:0000256" key="1">
    <source>
        <dbReference type="PROSITE-ProRule" id="PRU01005"/>
    </source>
</evidence>
<sequence>MIALLILLVSGVSAEIKVDFNCTNYVGDGTITFGYAPSATICNNVISDASCDALYAPVTAGEYPGPGLDIERPFNCYTASGTSGGAFSADMKKAAIDSCPKSCGYCCQTSAYNCRNVQCEFLKKVTETEQCQIFQFTVPRLNCNTITASQCRDVNWRVIIAADCPSACGFCNEGGCVDGVLDCANDMSICNTVGLQDFVNTYCQKTCARCSSTTAASAGTGTGTCTSFIADSSTSCRAWAGNGFCTNTFYTSAQRRAYCATTCRIC</sequence>
<dbReference type="PANTHER" id="PTHR21724:SF93">
    <property type="entry name" value="SHKT DOMAIN-CONTAINING PROTEIN"/>
    <property type="match status" value="1"/>
</dbReference>
<organism evidence="4">
    <name type="scientific">Caenorhabditis remanei</name>
    <name type="common">Caenorhabditis vulgaris</name>
    <dbReference type="NCBI Taxonomy" id="31234"/>
    <lineage>
        <taxon>Eukaryota</taxon>
        <taxon>Metazoa</taxon>
        <taxon>Ecdysozoa</taxon>
        <taxon>Nematoda</taxon>
        <taxon>Chromadorea</taxon>
        <taxon>Rhabditida</taxon>
        <taxon>Rhabditina</taxon>
        <taxon>Rhabditomorpha</taxon>
        <taxon>Rhabditoidea</taxon>
        <taxon>Rhabditidae</taxon>
        <taxon>Peloderinae</taxon>
        <taxon>Caenorhabditis</taxon>
    </lineage>
</organism>
<dbReference type="eggNOG" id="ENOG502TGI0">
    <property type="taxonomic scope" value="Eukaryota"/>
</dbReference>
<name>E3LL64_CAERE</name>
<dbReference type="HOGENOM" id="CLU_098771_0_0_1"/>
<comment type="caution">
    <text evidence="1">Lacks conserved residue(s) required for the propagation of feature annotation.</text>
</comment>
<dbReference type="Gene3D" id="1.10.10.1940">
    <property type="match status" value="2"/>
</dbReference>
<dbReference type="Proteomes" id="UP000008281">
    <property type="component" value="Unassembled WGS sequence"/>
</dbReference>
<evidence type="ECO:0000259" key="2">
    <source>
        <dbReference type="PROSITE" id="PS51670"/>
    </source>
</evidence>
<gene>
    <name evidence="3" type="ORF">CRE_19026</name>
</gene>